<dbReference type="EMBL" id="VGLS01000051">
    <property type="protein sequence ID" value="MBM3222754.1"/>
    <property type="molecule type" value="Genomic_DNA"/>
</dbReference>
<comment type="caution">
    <text evidence="9">The sequence shown here is derived from an EMBL/GenBank/DDBJ whole genome shotgun (WGS) entry which is preliminary data.</text>
</comment>
<dbReference type="InterPro" id="IPR036097">
    <property type="entry name" value="HisK_dim/P_sf"/>
</dbReference>
<dbReference type="PANTHER" id="PTHR31600">
    <property type="entry name" value="TINY MACROCYSTS PROTEIN B-RELATED"/>
    <property type="match status" value="1"/>
</dbReference>
<dbReference type="PROSITE" id="PS50112">
    <property type="entry name" value="PAS"/>
    <property type="match status" value="1"/>
</dbReference>
<feature type="domain" description="PAC" evidence="8">
    <location>
        <begin position="102"/>
        <end position="152"/>
    </location>
</feature>
<sequence>MHRLDRLGPRLPVWASPRLRLAPQRETRLRAVIDTACVGILTIDAQGIIETCNPASERLFGYRSSEMLGQPVTMLMPSPYREEHHSYLQHYLTTRQPKIIGLGREVLGRRKDGSLFPMSLSVGEMRLEDRVRFTGIIEDITARKHAEAALCQTAQELARSNTDLEQFAYAASHDLQEPVRAVVGCLQWRHDCGDLRSWPGLNLYFYHPRPCVSTPQERQGCSNWGANQVARRCCPYGFRCSS</sequence>
<keyword evidence="2" id="KW-0547">Nucleotide-binding</keyword>
<dbReference type="FunFam" id="3.30.450.20:FF:000060">
    <property type="entry name" value="Sensor protein FixL"/>
    <property type="match status" value="1"/>
</dbReference>
<accession>A0A937VX79</accession>
<name>A0A937VX79_UNCTE</name>
<dbReference type="GO" id="GO:0005524">
    <property type="term" value="F:ATP binding"/>
    <property type="evidence" value="ECO:0007669"/>
    <property type="project" value="UniProtKB-KW"/>
</dbReference>
<evidence type="ECO:0000259" key="7">
    <source>
        <dbReference type="PROSITE" id="PS50112"/>
    </source>
</evidence>
<dbReference type="SUPFAM" id="SSF55785">
    <property type="entry name" value="PYP-like sensor domain (PAS domain)"/>
    <property type="match status" value="1"/>
</dbReference>
<dbReference type="InterPro" id="IPR035965">
    <property type="entry name" value="PAS-like_dom_sf"/>
</dbReference>
<dbReference type="Pfam" id="PF00989">
    <property type="entry name" value="PAS"/>
    <property type="match status" value="1"/>
</dbReference>
<dbReference type="PANTHER" id="PTHR31600:SF2">
    <property type="entry name" value="GAMETE ENRICHED GENE 10 PROTEIN-RELATED"/>
    <property type="match status" value="1"/>
</dbReference>
<evidence type="ECO:0000256" key="6">
    <source>
        <dbReference type="ARBA" id="ARBA00070616"/>
    </source>
</evidence>
<evidence type="ECO:0000313" key="10">
    <source>
        <dbReference type="Proteomes" id="UP000712673"/>
    </source>
</evidence>
<keyword evidence="1" id="KW-0808">Transferase</keyword>
<dbReference type="InterPro" id="IPR013767">
    <property type="entry name" value="PAS_fold"/>
</dbReference>
<dbReference type="PROSITE" id="PS50113">
    <property type="entry name" value="PAC"/>
    <property type="match status" value="1"/>
</dbReference>
<evidence type="ECO:0000256" key="4">
    <source>
        <dbReference type="ARBA" id="ARBA00022840"/>
    </source>
</evidence>
<dbReference type="InterPro" id="IPR052994">
    <property type="entry name" value="Tiny_macrocysts_regulators"/>
</dbReference>
<dbReference type="GO" id="GO:0006355">
    <property type="term" value="P:regulation of DNA-templated transcription"/>
    <property type="evidence" value="ECO:0007669"/>
    <property type="project" value="InterPro"/>
</dbReference>
<gene>
    <name evidence="9" type="ORF">FJZ47_02980</name>
</gene>
<dbReference type="InterPro" id="IPR000014">
    <property type="entry name" value="PAS"/>
</dbReference>
<evidence type="ECO:0000256" key="1">
    <source>
        <dbReference type="ARBA" id="ARBA00022679"/>
    </source>
</evidence>
<dbReference type="NCBIfam" id="TIGR00229">
    <property type="entry name" value="sensory_box"/>
    <property type="match status" value="1"/>
</dbReference>
<keyword evidence="3" id="KW-0418">Kinase</keyword>
<evidence type="ECO:0000256" key="3">
    <source>
        <dbReference type="ARBA" id="ARBA00022777"/>
    </source>
</evidence>
<evidence type="ECO:0000256" key="2">
    <source>
        <dbReference type="ARBA" id="ARBA00022741"/>
    </source>
</evidence>
<evidence type="ECO:0000259" key="8">
    <source>
        <dbReference type="PROSITE" id="PS50113"/>
    </source>
</evidence>
<feature type="domain" description="PAS" evidence="7">
    <location>
        <begin position="25"/>
        <end position="95"/>
    </location>
</feature>
<proteinExistence type="predicted"/>
<keyword evidence="4" id="KW-0067">ATP-binding</keyword>
<reference evidence="9" key="1">
    <citation type="submission" date="2019-03" db="EMBL/GenBank/DDBJ databases">
        <title>Lake Tanganyika Metagenome-Assembled Genomes (MAGs).</title>
        <authorList>
            <person name="Tran P."/>
        </authorList>
    </citation>
    <scope>NUCLEOTIDE SEQUENCE</scope>
    <source>
        <strain evidence="9">K_DeepCast_65m_m2_066</strain>
    </source>
</reference>
<dbReference type="AlphaFoldDB" id="A0A937VX79"/>
<dbReference type="GO" id="GO:0000155">
    <property type="term" value="F:phosphorelay sensor kinase activity"/>
    <property type="evidence" value="ECO:0007669"/>
    <property type="project" value="InterPro"/>
</dbReference>
<dbReference type="SMART" id="SM00091">
    <property type="entry name" value="PAS"/>
    <property type="match status" value="1"/>
</dbReference>
<dbReference type="InterPro" id="IPR000700">
    <property type="entry name" value="PAS-assoc_C"/>
</dbReference>
<dbReference type="SUPFAM" id="SSF47384">
    <property type="entry name" value="Homodimeric domain of signal transducing histidine kinase"/>
    <property type="match status" value="1"/>
</dbReference>
<organism evidence="9 10">
    <name type="scientific">Tectimicrobiota bacterium</name>
    <dbReference type="NCBI Taxonomy" id="2528274"/>
    <lineage>
        <taxon>Bacteria</taxon>
        <taxon>Pseudomonadati</taxon>
        <taxon>Nitrospinota/Tectimicrobiota group</taxon>
        <taxon>Candidatus Tectimicrobiota</taxon>
    </lineage>
</organism>
<comment type="function">
    <text evidence="5">Putative oxygen sensor; modulates the activity of FixJ, a transcriptional activator of nitrogen fixation fixK gene. FixL probably acts as a kinase that phosphorylates FixJ.</text>
</comment>
<dbReference type="Proteomes" id="UP000712673">
    <property type="component" value="Unassembled WGS sequence"/>
</dbReference>
<evidence type="ECO:0000313" key="9">
    <source>
        <dbReference type="EMBL" id="MBM3222754.1"/>
    </source>
</evidence>
<dbReference type="CDD" id="cd00130">
    <property type="entry name" value="PAS"/>
    <property type="match status" value="1"/>
</dbReference>
<protein>
    <recommendedName>
        <fullName evidence="6">Sensor protein FixL</fullName>
    </recommendedName>
</protein>
<dbReference type="Gene3D" id="3.30.450.20">
    <property type="entry name" value="PAS domain"/>
    <property type="match status" value="1"/>
</dbReference>
<evidence type="ECO:0000256" key="5">
    <source>
        <dbReference type="ARBA" id="ARBA00059827"/>
    </source>
</evidence>